<dbReference type="EMBL" id="JARAOO010000003">
    <property type="protein sequence ID" value="KAJ7977010.1"/>
    <property type="molecule type" value="Genomic_DNA"/>
</dbReference>
<evidence type="ECO:0000313" key="3">
    <source>
        <dbReference type="Proteomes" id="UP001163823"/>
    </source>
</evidence>
<reference evidence="2" key="1">
    <citation type="journal article" date="2023" name="Science">
        <title>Elucidation of the pathway for biosynthesis of saponin adjuvants from the soapbark tree.</title>
        <authorList>
            <person name="Reed J."/>
            <person name="Orme A."/>
            <person name="El-Demerdash A."/>
            <person name="Owen C."/>
            <person name="Martin L.B.B."/>
            <person name="Misra R.C."/>
            <person name="Kikuchi S."/>
            <person name="Rejzek M."/>
            <person name="Martin A.C."/>
            <person name="Harkess A."/>
            <person name="Leebens-Mack J."/>
            <person name="Louveau T."/>
            <person name="Stephenson M.J."/>
            <person name="Osbourn A."/>
        </authorList>
    </citation>
    <scope>NUCLEOTIDE SEQUENCE</scope>
    <source>
        <strain evidence="2">S10</strain>
    </source>
</reference>
<feature type="region of interest" description="Disordered" evidence="1">
    <location>
        <begin position="433"/>
        <end position="456"/>
    </location>
</feature>
<dbReference type="InterPro" id="IPR045882">
    <property type="entry name" value="GPT1/2"/>
</dbReference>
<feature type="compositionally biased region" description="Polar residues" evidence="1">
    <location>
        <begin position="191"/>
        <end position="202"/>
    </location>
</feature>
<feature type="region of interest" description="Disordered" evidence="1">
    <location>
        <begin position="347"/>
        <end position="408"/>
    </location>
</feature>
<feature type="region of interest" description="Disordered" evidence="1">
    <location>
        <begin position="748"/>
        <end position="771"/>
    </location>
</feature>
<evidence type="ECO:0000313" key="2">
    <source>
        <dbReference type="EMBL" id="KAJ7977010.1"/>
    </source>
</evidence>
<evidence type="ECO:0000256" key="1">
    <source>
        <dbReference type="SAM" id="MobiDB-lite"/>
    </source>
</evidence>
<feature type="region of interest" description="Disordered" evidence="1">
    <location>
        <begin position="813"/>
        <end position="834"/>
    </location>
</feature>
<organism evidence="2 3">
    <name type="scientific">Quillaja saponaria</name>
    <name type="common">Soap bark tree</name>
    <dbReference type="NCBI Taxonomy" id="32244"/>
    <lineage>
        <taxon>Eukaryota</taxon>
        <taxon>Viridiplantae</taxon>
        <taxon>Streptophyta</taxon>
        <taxon>Embryophyta</taxon>
        <taxon>Tracheophyta</taxon>
        <taxon>Spermatophyta</taxon>
        <taxon>Magnoliopsida</taxon>
        <taxon>eudicotyledons</taxon>
        <taxon>Gunneridae</taxon>
        <taxon>Pentapetalae</taxon>
        <taxon>rosids</taxon>
        <taxon>fabids</taxon>
        <taxon>Fabales</taxon>
        <taxon>Quillajaceae</taxon>
        <taxon>Quillaja</taxon>
    </lineage>
</organism>
<feature type="compositionally biased region" description="Low complexity" evidence="1">
    <location>
        <begin position="433"/>
        <end position="442"/>
    </location>
</feature>
<feature type="compositionally biased region" description="Basic and acidic residues" evidence="1">
    <location>
        <begin position="275"/>
        <end position="285"/>
    </location>
</feature>
<feature type="compositionally biased region" description="Low complexity" evidence="1">
    <location>
        <begin position="310"/>
        <end position="334"/>
    </location>
</feature>
<keyword evidence="3" id="KW-1185">Reference proteome</keyword>
<feature type="compositionally biased region" description="Low complexity" evidence="1">
    <location>
        <begin position="347"/>
        <end position="368"/>
    </location>
</feature>
<accession>A0AAD7Q8W2</accession>
<proteinExistence type="predicted"/>
<feature type="compositionally biased region" description="Polar residues" evidence="1">
    <location>
        <begin position="209"/>
        <end position="220"/>
    </location>
</feature>
<name>A0AAD7Q8W2_QUISA</name>
<feature type="region of interest" description="Disordered" evidence="1">
    <location>
        <begin position="187"/>
        <end position="334"/>
    </location>
</feature>
<protein>
    <submittedName>
        <fullName evidence="2">Chitinase-like protein PB1E7.04c isoform X2</fullName>
    </submittedName>
</protein>
<feature type="compositionally biased region" description="Polar residues" evidence="1">
    <location>
        <begin position="443"/>
        <end position="456"/>
    </location>
</feature>
<sequence>MDGYEREIDVRVRRLSLIDVSSEDDSLIVSPSGNVIDHQFSENQEHIELLDDLNANKSEDTAGNLEEREQVQQLTETFEIDRTKINSKYNLRKSLAWDSAFFTSAGVLEPEELSSMIECVEKGKKHVLPRIQEDVHRSCESISTLESDSLTLESLEVDLFEDVRASIQKSSNMSNAANGSSNVLSLVTDIPSGNSSNEVDSASQDKMKSKPTSKNPSAIIQGSGKMTKKNSISSQVSQKSVPASGESPLLKQPKLFGKSSLSSTGSTKRASLGDLHVKAGNDNAKRVTGRVSCVSKTPLGSSRMPKPTQLSKTSSGSSAATRTKSATSSLSGCSSSNKLILLPKLSSGSSAATRTKSTTSSESGSTSSDNVGKSPSHSLKRKVDAVKGNRPSSSSGLSTPRKKTGSGNSGLAACLKTVNTLSCSTSPASSISELSSESLPSTLKQKSNSSITGLDSSSCRKVPLDFDANQVSDSENFGDDQCFEANEAQVTGIHGEGVKNASAGTVLLPAPVKPSGLRLPSPKIGFFDGAKPMMRTPRGGVQPHVPGHLAKVRVGNISPGGGENKGNVGKLQPVRSVMATKNLKPDNQQTALTMKPKYSTPRQGLPKAATRTCSMSRNVNSCTSIPTEVQSNMPLETVHWRAENMNEGHNVVVHDPDLGSALNDEILNVSIDKSSTELKGGMQLQDVRTNPADGEHKKGVSSPASNIEVAFTSSIVKEASTYGQLPLKAENTVPEGHGIGIHDNFVSSARNGTLDNSMDTVRPKIKGSMNSMDTIATPTDREHNTRVVSSTYSFENASSSQEAKEGSIYGQCKSSSDLNPINDNTNNPENSDYEDQVDALSREIEVLDMGMETHTEVNGDSVPPSQPNLSFEDDSDAMELSSYNKLPGCRQKEEGLNDLSTPTLSLSPTTFDVPTCRRPFTTKDSLCNMDSWLKVSTESTGVEVKTSTLPLPEIMKENK</sequence>
<feature type="compositionally biased region" description="Low complexity" evidence="1">
    <location>
        <begin position="819"/>
        <end position="830"/>
    </location>
</feature>
<dbReference type="PANTHER" id="PTHR33737">
    <property type="entry name" value="OS05G0121800 PROTEIN"/>
    <property type="match status" value="1"/>
</dbReference>
<comment type="caution">
    <text evidence="2">The sequence shown here is derived from an EMBL/GenBank/DDBJ whole genome shotgun (WGS) entry which is preliminary data.</text>
</comment>
<gene>
    <name evidence="2" type="ORF">O6P43_006706</name>
</gene>
<feature type="compositionally biased region" description="Polar residues" evidence="1">
    <location>
        <begin position="748"/>
        <end position="759"/>
    </location>
</feature>
<dbReference type="AlphaFoldDB" id="A0AAD7Q8W2"/>
<feature type="compositionally biased region" description="Polar residues" evidence="1">
    <location>
        <begin position="229"/>
        <end position="241"/>
    </location>
</feature>
<dbReference type="GO" id="GO:0008017">
    <property type="term" value="F:microtubule binding"/>
    <property type="evidence" value="ECO:0007669"/>
    <property type="project" value="InterPro"/>
</dbReference>
<feature type="compositionally biased region" description="Low complexity" evidence="1">
    <location>
        <begin position="254"/>
        <end position="267"/>
    </location>
</feature>
<dbReference type="Proteomes" id="UP001163823">
    <property type="component" value="Chromosome 3"/>
</dbReference>
<dbReference type="PANTHER" id="PTHR33737:SF2">
    <property type="entry name" value="OS12G0102700 PROTEIN"/>
    <property type="match status" value="1"/>
</dbReference>